<accession>A0ABN3X1G9</accession>
<gene>
    <name evidence="2" type="ORF">GCM10020221_33080</name>
</gene>
<evidence type="ECO:0000313" key="2">
    <source>
        <dbReference type="EMBL" id="GAA2934694.1"/>
    </source>
</evidence>
<feature type="compositionally biased region" description="Basic and acidic residues" evidence="1">
    <location>
        <begin position="58"/>
        <end position="86"/>
    </location>
</feature>
<keyword evidence="3" id="KW-1185">Reference proteome</keyword>
<sequence>MSAEQLTTPPFPARPRAHAPIASSQGSRSASSSGTPPDILAMLAGGVEVVALGVGDAEGVRDQGPDRGLARARDAHHHDDVGGCHA</sequence>
<comment type="caution">
    <text evidence="2">The sequence shown here is derived from an EMBL/GenBank/DDBJ whole genome shotgun (WGS) entry which is preliminary data.</text>
</comment>
<proteinExistence type="predicted"/>
<protein>
    <submittedName>
        <fullName evidence="2">Uncharacterized protein</fullName>
    </submittedName>
</protein>
<evidence type="ECO:0000313" key="3">
    <source>
        <dbReference type="Proteomes" id="UP001501102"/>
    </source>
</evidence>
<name>A0ABN3X1G9_STRTU</name>
<reference evidence="2 3" key="1">
    <citation type="journal article" date="2019" name="Int. J. Syst. Evol. Microbiol.">
        <title>The Global Catalogue of Microorganisms (GCM) 10K type strain sequencing project: providing services to taxonomists for standard genome sequencing and annotation.</title>
        <authorList>
            <consortium name="The Broad Institute Genomics Platform"/>
            <consortium name="The Broad Institute Genome Sequencing Center for Infectious Disease"/>
            <person name="Wu L."/>
            <person name="Ma J."/>
        </authorList>
    </citation>
    <scope>NUCLEOTIDE SEQUENCE [LARGE SCALE GENOMIC DNA]</scope>
    <source>
        <strain evidence="2 3">JCM 4087</strain>
    </source>
</reference>
<feature type="region of interest" description="Disordered" evidence="1">
    <location>
        <begin position="1"/>
        <end position="39"/>
    </location>
</feature>
<dbReference type="EMBL" id="BAAAXZ010000124">
    <property type="protein sequence ID" value="GAA2934694.1"/>
    <property type="molecule type" value="Genomic_DNA"/>
</dbReference>
<evidence type="ECO:0000256" key="1">
    <source>
        <dbReference type="SAM" id="MobiDB-lite"/>
    </source>
</evidence>
<feature type="compositionally biased region" description="Low complexity" evidence="1">
    <location>
        <begin position="18"/>
        <end position="34"/>
    </location>
</feature>
<dbReference type="Proteomes" id="UP001501102">
    <property type="component" value="Unassembled WGS sequence"/>
</dbReference>
<feature type="region of interest" description="Disordered" evidence="1">
    <location>
        <begin position="56"/>
        <end position="86"/>
    </location>
</feature>
<organism evidence="2 3">
    <name type="scientific">Streptomyces thioluteus</name>
    <dbReference type="NCBI Taxonomy" id="66431"/>
    <lineage>
        <taxon>Bacteria</taxon>
        <taxon>Bacillati</taxon>
        <taxon>Actinomycetota</taxon>
        <taxon>Actinomycetes</taxon>
        <taxon>Kitasatosporales</taxon>
        <taxon>Streptomycetaceae</taxon>
        <taxon>Streptomyces</taxon>
    </lineage>
</organism>